<comment type="cofactor">
    <cofactor evidence="1">
        <name>Zn(2+)</name>
        <dbReference type="ChEBI" id="CHEBI:29105"/>
    </cofactor>
</comment>
<dbReference type="Gene3D" id="3.40.50.720">
    <property type="entry name" value="NAD(P)-binding Rossmann-like Domain"/>
    <property type="match status" value="1"/>
</dbReference>
<organism evidence="6 7">
    <name type="scientific">Actinoplanes sandaracinus</name>
    <dbReference type="NCBI Taxonomy" id="3045177"/>
    <lineage>
        <taxon>Bacteria</taxon>
        <taxon>Bacillati</taxon>
        <taxon>Actinomycetota</taxon>
        <taxon>Actinomycetes</taxon>
        <taxon>Micromonosporales</taxon>
        <taxon>Micromonosporaceae</taxon>
        <taxon>Actinoplanes</taxon>
    </lineage>
</organism>
<dbReference type="Pfam" id="PF16912">
    <property type="entry name" value="Glu_dehyd_C"/>
    <property type="match status" value="1"/>
</dbReference>
<accession>A0ABT6WX67</accession>
<feature type="domain" description="Glucose dehydrogenase C-terminal" evidence="5">
    <location>
        <begin position="6"/>
        <end position="105"/>
    </location>
</feature>
<dbReference type="InterPro" id="IPR036291">
    <property type="entry name" value="NAD(P)-bd_dom_sf"/>
</dbReference>
<evidence type="ECO:0000256" key="2">
    <source>
        <dbReference type="ARBA" id="ARBA00022723"/>
    </source>
</evidence>
<keyword evidence="2" id="KW-0479">Metal-binding</keyword>
<dbReference type="RefSeq" id="WP_282765702.1">
    <property type="nucleotide sequence ID" value="NZ_JASCTH010000032.1"/>
</dbReference>
<keyword evidence="3" id="KW-0862">Zinc</keyword>
<sequence length="112" mass="11524">MSLPVRRVLVSGAGLIGLLGVQRGFEVHVLDVATEGPKPAAVDALGACYHTKQMSEVVAKVRPDIVIEATGVPQVVFEAMTGNAAYGVVCLTGVSPVGRKIAVDVRPADGCV</sequence>
<gene>
    <name evidence="6" type="ORF">QLQ12_37675</name>
</gene>
<evidence type="ECO:0000256" key="1">
    <source>
        <dbReference type="ARBA" id="ARBA00001947"/>
    </source>
</evidence>
<reference evidence="6 7" key="1">
    <citation type="submission" date="2023-05" db="EMBL/GenBank/DDBJ databases">
        <title>Actinoplanes sp. NEAU-A12 genome sequencing.</title>
        <authorList>
            <person name="Wang Z.-S."/>
        </authorList>
    </citation>
    <scope>NUCLEOTIDE SEQUENCE [LARGE SCALE GENOMIC DNA]</scope>
    <source>
        <strain evidence="6 7">NEAU-A12</strain>
    </source>
</reference>
<dbReference type="EMBL" id="JASCTH010000032">
    <property type="protein sequence ID" value="MDI6104337.1"/>
    <property type="molecule type" value="Genomic_DNA"/>
</dbReference>
<evidence type="ECO:0000313" key="6">
    <source>
        <dbReference type="EMBL" id="MDI6104337.1"/>
    </source>
</evidence>
<name>A0ABT6WX67_9ACTN</name>
<keyword evidence="7" id="KW-1185">Reference proteome</keyword>
<proteinExistence type="predicted"/>
<evidence type="ECO:0000259" key="5">
    <source>
        <dbReference type="Pfam" id="PF16912"/>
    </source>
</evidence>
<evidence type="ECO:0000256" key="4">
    <source>
        <dbReference type="ARBA" id="ARBA00023002"/>
    </source>
</evidence>
<evidence type="ECO:0000256" key="3">
    <source>
        <dbReference type="ARBA" id="ARBA00022833"/>
    </source>
</evidence>
<protein>
    <recommendedName>
        <fullName evidence="5">Glucose dehydrogenase C-terminal domain-containing protein</fullName>
    </recommendedName>
</protein>
<dbReference type="Proteomes" id="UP001241758">
    <property type="component" value="Unassembled WGS sequence"/>
</dbReference>
<dbReference type="InterPro" id="IPR031640">
    <property type="entry name" value="Glu_dehyd_C"/>
</dbReference>
<evidence type="ECO:0000313" key="7">
    <source>
        <dbReference type="Proteomes" id="UP001241758"/>
    </source>
</evidence>
<comment type="caution">
    <text evidence="6">The sequence shown here is derived from an EMBL/GenBank/DDBJ whole genome shotgun (WGS) entry which is preliminary data.</text>
</comment>
<keyword evidence="4" id="KW-0560">Oxidoreductase</keyword>
<dbReference type="SUPFAM" id="SSF51735">
    <property type="entry name" value="NAD(P)-binding Rossmann-fold domains"/>
    <property type="match status" value="1"/>
</dbReference>